<proteinExistence type="inferred from homology"/>
<dbReference type="Pfam" id="PF04199">
    <property type="entry name" value="Cyclase"/>
    <property type="match status" value="1"/>
</dbReference>
<accession>A0A7S0FZX8</accession>
<dbReference type="PANTHER" id="PTHR34861">
    <property type="match status" value="1"/>
</dbReference>
<dbReference type="InterPro" id="IPR037175">
    <property type="entry name" value="KFase_sf"/>
</dbReference>
<dbReference type="InterPro" id="IPR007325">
    <property type="entry name" value="KFase/CYL"/>
</dbReference>
<dbReference type="SUPFAM" id="SSF102198">
    <property type="entry name" value="Putative cyclase"/>
    <property type="match status" value="1"/>
</dbReference>
<dbReference type="PANTHER" id="PTHR34861:SF10">
    <property type="entry name" value="CYCLASE"/>
    <property type="match status" value="1"/>
</dbReference>
<sequence>MRFGEGDHVQFVHDDSLQIHVGIGTHIDTLSHIGHNGEFYGGHTSEELFDKGGVKIMGAETVSNIVAPCVILDMAKYLNMDSIPAGTVFGKSDIENAAKEAGVSISQGSVVLLHTGWIEHGWGANVNKELFNSGEPGIGMEAGKYLSDSGVVLVAADNWAVEVIPAEPGTTVGFPVHKALLKERGVLLGEMFDLRELVKDGVTQGTISIQVVAIKGAVQSRVNPQVFT</sequence>
<dbReference type="Gene3D" id="3.50.30.50">
    <property type="entry name" value="Putative cyclase"/>
    <property type="match status" value="1"/>
</dbReference>
<dbReference type="GO" id="GO:0019441">
    <property type="term" value="P:L-tryptophan catabolic process to kynurenine"/>
    <property type="evidence" value="ECO:0007669"/>
    <property type="project" value="InterPro"/>
</dbReference>
<evidence type="ECO:0000313" key="2">
    <source>
        <dbReference type="EMBL" id="CAD8390043.1"/>
    </source>
</evidence>
<organism evidence="2">
    <name type="scientific">Rhodosorus marinus</name>
    <dbReference type="NCBI Taxonomy" id="101924"/>
    <lineage>
        <taxon>Eukaryota</taxon>
        <taxon>Rhodophyta</taxon>
        <taxon>Stylonematophyceae</taxon>
        <taxon>Stylonematales</taxon>
        <taxon>Stylonemataceae</taxon>
        <taxon>Rhodosorus</taxon>
    </lineage>
</organism>
<evidence type="ECO:0008006" key="3">
    <source>
        <dbReference type="Google" id="ProtNLM"/>
    </source>
</evidence>
<evidence type="ECO:0000256" key="1">
    <source>
        <dbReference type="ARBA" id="ARBA00007865"/>
    </source>
</evidence>
<reference evidence="2" key="1">
    <citation type="submission" date="2021-01" db="EMBL/GenBank/DDBJ databases">
        <authorList>
            <person name="Corre E."/>
            <person name="Pelletier E."/>
            <person name="Niang G."/>
            <person name="Scheremetjew M."/>
            <person name="Finn R."/>
            <person name="Kale V."/>
            <person name="Holt S."/>
            <person name="Cochrane G."/>
            <person name="Meng A."/>
            <person name="Brown T."/>
            <person name="Cohen L."/>
        </authorList>
    </citation>
    <scope>NUCLEOTIDE SEQUENCE</scope>
    <source>
        <strain evidence="2">UTEX LB 2760</strain>
    </source>
</reference>
<dbReference type="GO" id="GO:0004061">
    <property type="term" value="F:arylformamidase activity"/>
    <property type="evidence" value="ECO:0007669"/>
    <property type="project" value="InterPro"/>
</dbReference>
<gene>
    <name evidence="2" type="ORF">RMAR0315_LOCUS385</name>
</gene>
<dbReference type="AlphaFoldDB" id="A0A7S0FZX8"/>
<comment type="similarity">
    <text evidence="1">Belongs to the Cyclase 1 superfamily.</text>
</comment>
<name>A0A7S0FZX8_9RHOD</name>
<protein>
    <recommendedName>
        <fullName evidence="3">Cyclase</fullName>
    </recommendedName>
</protein>
<dbReference type="EMBL" id="HBEK01000664">
    <property type="protein sequence ID" value="CAD8390043.1"/>
    <property type="molecule type" value="Transcribed_RNA"/>
</dbReference>